<protein>
    <submittedName>
        <fullName evidence="1">Uncharacterized protein</fullName>
    </submittedName>
</protein>
<sequence length="58" mass="6419">MLTRWLPIGPVGLAMIGPSGSCLWVGRRSQILFWFYDRGCSLSGYKGGCQEFQGAFCL</sequence>
<dbReference type="AlphaFoldDB" id="A0A1B8XTI6"/>
<accession>A0A1B8XTI6</accession>
<evidence type="ECO:0000313" key="1">
    <source>
        <dbReference type="EMBL" id="OCA13966.1"/>
    </source>
</evidence>
<dbReference type="EMBL" id="KV463111">
    <property type="protein sequence ID" value="OCA13966.1"/>
    <property type="molecule type" value="Genomic_DNA"/>
</dbReference>
<name>A0A1B8XTI6_XENTR</name>
<reference evidence="1" key="1">
    <citation type="submission" date="2009-11" db="EMBL/GenBank/DDBJ databases">
        <authorList>
            <consortium name="US DOE Joint Genome Institute (JGI-PGF)"/>
            <person name="Ottilar R."/>
            <person name="Schmutz J."/>
            <person name="Salamov A."/>
            <person name="Cheng J.F."/>
            <person name="Lucas S."/>
            <person name="Pitluck S."/>
            <person name="Gundlach H."/>
            <person name="Guo Y."/>
            <person name="Haberer G."/>
            <person name="Nasrallah J."/>
            <person name="Mayer K.F.X."/>
            <person name="van de Peer Y."/>
            <person name="Weigel D."/>
            <person name="Grigoriev I.V."/>
        </authorList>
    </citation>
    <scope>NUCLEOTIDE SEQUENCE</scope>
    <source>
        <strain evidence="1">Nigerian</strain>
    </source>
</reference>
<proteinExistence type="predicted"/>
<gene>
    <name evidence="1" type="ORF">XENTR_v900285552mg</name>
</gene>
<feature type="non-terminal residue" evidence="1">
    <location>
        <position position="1"/>
    </location>
</feature>
<reference evidence="1" key="2">
    <citation type="journal article" date="2010" name="Science">
        <title>The genome of the Western clawed frog Xenopus tropicalis.</title>
        <authorList>
            <person name="Hellsten U."/>
            <person name="Harland R.M."/>
            <person name="Gilchrist M.J."/>
            <person name="Hendrix D."/>
            <person name="Jurka J."/>
            <person name="Kapitonov V."/>
            <person name="Ovcharenko I."/>
            <person name="Putnam N.H."/>
            <person name="Shu S."/>
            <person name="Taher L."/>
            <person name="Blitz I.L."/>
            <person name="Blumberg B."/>
            <person name="Dichmann D.S."/>
            <person name="Dubchak I."/>
            <person name="Amaya E."/>
            <person name="Detter J.C."/>
            <person name="Fletcher R."/>
            <person name="Gerhard D.S."/>
            <person name="Goodstein D."/>
            <person name="Graves T."/>
            <person name="Grigoriev I.V."/>
            <person name="Grimwood J."/>
            <person name="Kawashima T."/>
            <person name="Lindquist E."/>
            <person name="Lucas S.M."/>
            <person name="Mead P.E."/>
            <person name="Mitros T."/>
            <person name="Ogino H."/>
            <person name="Ohta Y."/>
            <person name="Poliakov A.V."/>
            <person name="Pollet N."/>
            <person name="Robert J."/>
            <person name="Salamov A."/>
            <person name="Sater A.K."/>
            <person name="Schmutz J."/>
            <person name="Terry A."/>
            <person name="Vize P.D."/>
            <person name="Warren W.C."/>
            <person name="Wells D."/>
            <person name="Wills A."/>
            <person name="Wilson R.K."/>
            <person name="Zimmerman L.B."/>
            <person name="Zorn A.M."/>
            <person name="Grainger R."/>
            <person name="Grammer T."/>
            <person name="Khokha M.K."/>
            <person name="Richardson P.M."/>
            <person name="Rokhsar D.S."/>
        </authorList>
    </citation>
    <scope>NUCLEOTIDE SEQUENCE [LARGE SCALE GENOMIC DNA]</scope>
    <source>
        <strain evidence="1">Nigerian</strain>
    </source>
</reference>
<organism evidence="1">
    <name type="scientific">Xenopus tropicalis</name>
    <name type="common">Western clawed frog</name>
    <name type="synonym">Silurana tropicalis</name>
    <dbReference type="NCBI Taxonomy" id="8364"/>
    <lineage>
        <taxon>Eukaryota</taxon>
        <taxon>Metazoa</taxon>
        <taxon>Chordata</taxon>
        <taxon>Craniata</taxon>
        <taxon>Vertebrata</taxon>
        <taxon>Euteleostomi</taxon>
        <taxon>Amphibia</taxon>
        <taxon>Batrachia</taxon>
        <taxon>Anura</taxon>
        <taxon>Pipoidea</taxon>
        <taxon>Pipidae</taxon>
        <taxon>Xenopodinae</taxon>
        <taxon>Xenopus</taxon>
        <taxon>Silurana</taxon>
    </lineage>
</organism>
<feature type="non-terminal residue" evidence="1">
    <location>
        <position position="58"/>
    </location>
</feature>
<reference evidence="1" key="3">
    <citation type="submission" date="2016-05" db="EMBL/GenBank/DDBJ databases">
        <title>WGS assembly of Xenopus tropicalis.</title>
        <authorList>
            <person name="Sessions A."/>
            <person name="Jenkins J."/>
            <person name="Mitros T."/>
            <person name="Lyons J.T."/>
            <person name="Dichmann D.S."/>
            <person name="Robert J."/>
            <person name="Harland R.M."/>
            <person name="Rokhsar D.S."/>
        </authorList>
    </citation>
    <scope>NUCLEOTIDE SEQUENCE</scope>
    <source>
        <strain evidence="1">Nigerian</strain>
    </source>
</reference>